<dbReference type="STRING" id="1798410.A3H63_00095"/>
<organism evidence="2 3">
    <name type="scientific">Candidatus Harrisonbacteria bacterium RIFCSPLOWO2_02_FULL_45_10c</name>
    <dbReference type="NCBI Taxonomy" id="1798410"/>
    <lineage>
        <taxon>Bacteria</taxon>
        <taxon>Candidatus Harrisoniibacteriota</taxon>
    </lineage>
</organism>
<proteinExistence type="predicted"/>
<feature type="domain" description="Glycosyltransferase 2-like" evidence="1">
    <location>
        <begin position="6"/>
        <end position="116"/>
    </location>
</feature>
<dbReference type="EMBL" id="MHJM01000006">
    <property type="protein sequence ID" value="OGY68209.1"/>
    <property type="molecule type" value="Genomic_DNA"/>
</dbReference>
<accession>A0A1G1ZUR3</accession>
<dbReference type="InterPro" id="IPR001173">
    <property type="entry name" value="Glyco_trans_2-like"/>
</dbReference>
<dbReference type="Gene3D" id="3.90.550.10">
    <property type="entry name" value="Spore Coat Polysaccharide Biosynthesis Protein SpsA, Chain A"/>
    <property type="match status" value="1"/>
</dbReference>
<evidence type="ECO:0000259" key="1">
    <source>
        <dbReference type="Pfam" id="PF00535"/>
    </source>
</evidence>
<comment type="caution">
    <text evidence="2">The sequence shown here is derived from an EMBL/GenBank/DDBJ whole genome shotgun (WGS) entry which is preliminary data.</text>
</comment>
<gene>
    <name evidence="2" type="ORF">A3H63_00095</name>
</gene>
<dbReference type="Proteomes" id="UP000176284">
    <property type="component" value="Unassembled WGS sequence"/>
</dbReference>
<dbReference type="AlphaFoldDB" id="A0A1G1ZUR3"/>
<name>A0A1G1ZUR3_9BACT</name>
<dbReference type="GO" id="GO:0006487">
    <property type="term" value="P:protein N-linked glycosylation"/>
    <property type="evidence" value="ECO:0007669"/>
    <property type="project" value="TreeGrafter"/>
</dbReference>
<sequence length="186" mass="21614">MPLVQNLKLIDNKENKGKGAAVRQGMLCAKGTWRIFMDADNSTSVVEFNKMMPYFKQGYEVIIGSRRIKGARMLPPQIFFKRWLGGLGNLIIQMLLLPGIWDTQCGFKCFSDESAERIFHLTKISRWGFDAEALILAKHLGYEIKQIPVFWVNDIRTHVSLTSYLQVLWETAKVRWWLWRNAYGIK</sequence>
<dbReference type="InterPro" id="IPR029044">
    <property type="entry name" value="Nucleotide-diphossugar_trans"/>
</dbReference>
<evidence type="ECO:0000313" key="3">
    <source>
        <dbReference type="Proteomes" id="UP000176284"/>
    </source>
</evidence>
<evidence type="ECO:0000313" key="2">
    <source>
        <dbReference type="EMBL" id="OGY68209.1"/>
    </source>
</evidence>
<protein>
    <recommendedName>
        <fullName evidence="1">Glycosyltransferase 2-like domain-containing protein</fullName>
    </recommendedName>
</protein>
<dbReference type="Pfam" id="PF00535">
    <property type="entry name" value="Glycos_transf_2"/>
    <property type="match status" value="1"/>
</dbReference>
<reference evidence="2 3" key="1">
    <citation type="journal article" date="2016" name="Nat. Commun.">
        <title>Thousands of microbial genomes shed light on interconnected biogeochemical processes in an aquifer system.</title>
        <authorList>
            <person name="Anantharaman K."/>
            <person name="Brown C.T."/>
            <person name="Hug L.A."/>
            <person name="Sharon I."/>
            <person name="Castelle C.J."/>
            <person name="Probst A.J."/>
            <person name="Thomas B.C."/>
            <person name="Singh A."/>
            <person name="Wilkins M.J."/>
            <person name="Karaoz U."/>
            <person name="Brodie E.L."/>
            <person name="Williams K.H."/>
            <person name="Hubbard S.S."/>
            <person name="Banfield J.F."/>
        </authorList>
    </citation>
    <scope>NUCLEOTIDE SEQUENCE [LARGE SCALE GENOMIC DNA]</scope>
</reference>
<dbReference type="PANTHER" id="PTHR10859">
    <property type="entry name" value="GLYCOSYL TRANSFERASE"/>
    <property type="match status" value="1"/>
</dbReference>
<dbReference type="SUPFAM" id="SSF53448">
    <property type="entry name" value="Nucleotide-diphospho-sugar transferases"/>
    <property type="match status" value="1"/>
</dbReference>
<dbReference type="PANTHER" id="PTHR10859:SF91">
    <property type="entry name" value="DOLICHYL-PHOSPHATE BETA-GLUCOSYLTRANSFERASE"/>
    <property type="match status" value="1"/>
</dbReference>